<name>A0AAN8FJ99_TRICO</name>
<gene>
    <name evidence="3" type="ORF">GCK32_000092</name>
</gene>
<dbReference type="InterPro" id="IPR003131">
    <property type="entry name" value="T1-type_BTB"/>
</dbReference>
<evidence type="ECO:0000313" key="3">
    <source>
        <dbReference type="EMBL" id="KAK5979991.1"/>
    </source>
</evidence>
<dbReference type="Gene3D" id="3.30.710.10">
    <property type="entry name" value="Potassium Channel Kv1.1, Chain A"/>
    <property type="match status" value="1"/>
</dbReference>
<dbReference type="PANTHER" id="PTHR14499">
    <property type="entry name" value="POTASSIUM CHANNEL TETRAMERIZATION DOMAIN-CONTAINING"/>
    <property type="match status" value="1"/>
</dbReference>
<feature type="compositionally biased region" description="Basic and acidic residues" evidence="1">
    <location>
        <begin position="182"/>
        <end position="191"/>
    </location>
</feature>
<protein>
    <recommendedName>
        <fullName evidence="2">Potassium channel tetramerisation-type BTB domain-containing protein</fullName>
    </recommendedName>
</protein>
<dbReference type="Proteomes" id="UP001331761">
    <property type="component" value="Unassembled WGS sequence"/>
</dbReference>
<dbReference type="PANTHER" id="PTHR14499:SF136">
    <property type="entry name" value="GH08630P"/>
    <property type="match status" value="1"/>
</dbReference>
<dbReference type="InterPro" id="IPR011333">
    <property type="entry name" value="SKP1/BTB/POZ_sf"/>
</dbReference>
<dbReference type="Pfam" id="PF02214">
    <property type="entry name" value="BTB_2"/>
    <property type="match status" value="1"/>
</dbReference>
<dbReference type="SUPFAM" id="SSF54695">
    <property type="entry name" value="POZ domain"/>
    <property type="match status" value="1"/>
</dbReference>
<evidence type="ECO:0000256" key="1">
    <source>
        <dbReference type="SAM" id="MobiDB-lite"/>
    </source>
</evidence>
<reference evidence="3 4" key="1">
    <citation type="submission" date="2019-10" db="EMBL/GenBank/DDBJ databases">
        <title>Assembly and Annotation for the nematode Trichostrongylus colubriformis.</title>
        <authorList>
            <person name="Martin J."/>
        </authorList>
    </citation>
    <scope>NUCLEOTIDE SEQUENCE [LARGE SCALE GENOMIC DNA]</scope>
    <source>
        <strain evidence="3">G859</strain>
        <tissue evidence="3">Whole worm</tissue>
    </source>
</reference>
<dbReference type="AlphaFoldDB" id="A0AAN8FJ99"/>
<evidence type="ECO:0000313" key="4">
    <source>
        <dbReference type="Proteomes" id="UP001331761"/>
    </source>
</evidence>
<dbReference type="GO" id="GO:0051260">
    <property type="term" value="P:protein homooligomerization"/>
    <property type="evidence" value="ECO:0007669"/>
    <property type="project" value="InterPro"/>
</dbReference>
<proteinExistence type="predicted"/>
<keyword evidence="4" id="KW-1185">Reference proteome</keyword>
<feature type="domain" description="Potassium channel tetramerisation-type BTB" evidence="2">
    <location>
        <begin position="94"/>
        <end position="169"/>
    </location>
</feature>
<sequence>MPPRLGQSDDVVLDLPGLHHQIFDTRFRCKSSCVTRSSPFKKMHGWAPVQPRDPFITFNSPIAAARHSVDALQKVKVVQSMKEEAQMYKPEDIIRLNVGGQRFDTFLGTLLIDRTSCIYPYFAPLVDAEASAEQVPPKDSEGAFFLDRDPEHFRTLLNGLRYLVQMQSHSQNGTIKSASSEEDLRSGKESKGLWHRFRGK</sequence>
<dbReference type="EMBL" id="WIXE01007861">
    <property type="protein sequence ID" value="KAK5979991.1"/>
    <property type="molecule type" value="Genomic_DNA"/>
</dbReference>
<accession>A0AAN8FJ99</accession>
<comment type="caution">
    <text evidence="3">The sequence shown here is derived from an EMBL/GenBank/DDBJ whole genome shotgun (WGS) entry which is preliminary data.</text>
</comment>
<evidence type="ECO:0000259" key="2">
    <source>
        <dbReference type="Pfam" id="PF02214"/>
    </source>
</evidence>
<organism evidence="3 4">
    <name type="scientific">Trichostrongylus colubriformis</name>
    <name type="common">Black scour worm</name>
    <dbReference type="NCBI Taxonomy" id="6319"/>
    <lineage>
        <taxon>Eukaryota</taxon>
        <taxon>Metazoa</taxon>
        <taxon>Ecdysozoa</taxon>
        <taxon>Nematoda</taxon>
        <taxon>Chromadorea</taxon>
        <taxon>Rhabditida</taxon>
        <taxon>Rhabditina</taxon>
        <taxon>Rhabditomorpha</taxon>
        <taxon>Strongyloidea</taxon>
        <taxon>Trichostrongylidae</taxon>
        <taxon>Trichostrongylus</taxon>
    </lineage>
</organism>
<feature type="region of interest" description="Disordered" evidence="1">
    <location>
        <begin position="171"/>
        <end position="191"/>
    </location>
</feature>